<dbReference type="GO" id="GO:0015031">
    <property type="term" value="P:protein transport"/>
    <property type="evidence" value="ECO:0007669"/>
    <property type="project" value="UniProtKB-KW"/>
</dbReference>
<gene>
    <name evidence="3" type="ORF">FBUS_10648</name>
</gene>
<evidence type="ECO:0000256" key="1">
    <source>
        <dbReference type="RuleBase" id="RU365057"/>
    </source>
</evidence>
<proteinExistence type="inferred from homology"/>
<dbReference type="GO" id="GO:0042273">
    <property type="term" value="P:ribosomal large subunit biogenesis"/>
    <property type="evidence" value="ECO:0007669"/>
    <property type="project" value="UniProtKB-UniRule"/>
</dbReference>
<keyword evidence="1" id="KW-0539">Nucleus</keyword>
<dbReference type="PANTHER" id="PTHR12730:SF0">
    <property type="entry name" value="PROTEIN SDA1 HOMOLOG"/>
    <property type="match status" value="1"/>
</dbReference>
<accession>A0A8E0VIA1</accession>
<comment type="caution">
    <text evidence="3">The sequence shown here is derived from an EMBL/GenBank/DDBJ whole genome shotgun (WGS) entry which is preliminary data.</text>
</comment>
<evidence type="ECO:0000313" key="3">
    <source>
        <dbReference type="EMBL" id="KAA0195230.1"/>
    </source>
</evidence>
<keyword evidence="1" id="KW-0653">Protein transport</keyword>
<dbReference type="AlphaFoldDB" id="A0A8E0VIA1"/>
<comment type="function">
    <text evidence="1">Required for 60S pre-ribosomal subunits export to the cytoplasm.</text>
</comment>
<dbReference type="InterPro" id="IPR027312">
    <property type="entry name" value="Sda1"/>
</dbReference>
<comment type="similarity">
    <text evidence="1">Belongs to the SDA1 family.</text>
</comment>
<dbReference type="Proteomes" id="UP000728185">
    <property type="component" value="Unassembled WGS sequence"/>
</dbReference>
<comment type="subcellular location">
    <subcellularLocation>
        <location evidence="1">Nucleus</location>
        <location evidence="1">Nucleolus</location>
    </subcellularLocation>
</comment>
<dbReference type="GO" id="GO:0005730">
    <property type="term" value="C:nucleolus"/>
    <property type="evidence" value="ECO:0007669"/>
    <property type="project" value="UniProtKB-SubCell"/>
</dbReference>
<feature type="domain" description="SDA1 N-terminal" evidence="2">
    <location>
        <begin position="2"/>
        <end position="177"/>
    </location>
</feature>
<keyword evidence="1" id="KW-0690">Ribosome biogenesis</keyword>
<organism evidence="3 4">
    <name type="scientific">Fasciolopsis buskii</name>
    <dbReference type="NCBI Taxonomy" id="27845"/>
    <lineage>
        <taxon>Eukaryota</taxon>
        <taxon>Metazoa</taxon>
        <taxon>Spiralia</taxon>
        <taxon>Lophotrochozoa</taxon>
        <taxon>Platyhelminthes</taxon>
        <taxon>Trematoda</taxon>
        <taxon>Digenea</taxon>
        <taxon>Plagiorchiida</taxon>
        <taxon>Echinostomata</taxon>
        <taxon>Echinostomatoidea</taxon>
        <taxon>Fasciolidae</taxon>
        <taxon>Fasciolopsis</taxon>
    </lineage>
</organism>
<sequence>MQVIQFYPDYVERFSSDVLQTLLSRSFGLHPQMRAAFMKAFMRLKTKDLIPLNKAIDVAFKLHRCQDKQVRQTMRNFVVHDIKRLNKRQKMSKVNVTIQTYLSKILRDDNPTVAREAVFILIRLFKKNVWNDSRTANLIADACLAKRKKVYAPAVRFFLGQDVAAEGKDSDSESESDTVGITDQFCPLRIFLISIPSDHPLLSVVLKVGYD</sequence>
<keyword evidence="4" id="KW-1185">Reference proteome</keyword>
<protein>
    <recommendedName>
        <fullName evidence="1">Protein SDA1</fullName>
    </recommendedName>
</protein>
<keyword evidence="1" id="KW-0813">Transport</keyword>
<name>A0A8E0VIA1_9TREM</name>
<dbReference type="SUPFAM" id="SSF48371">
    <property type="entry name" value="ARM repeat"/>
    <property type="match status" value="1"/>
</dbReference>
<dbReference type="InterPro" id="IPR016024">
    <property type="entry name" value="ARM-type_fold"/>
</dbReference>
<dbReference type="Pfam" id="PF08158">
    <property type="entry name" value="SDA1_HEAT"/>
    <property type="match status" value="1"/>
</dbReference>
<dbReference type="EMBL" id="LUCM01003859">
    <property type="protein sequence ID" value="KAA0195230.1"/>
    <property type="molecule type" value="Genomic_DNA"/>
</dbReference>
<evidence type="ECO:0000259" key="2">
    <source>
        <dbReference type="Pfam" id="PF08158"/>
    </source>
</evidence>
<dbReference type="InterPro" id="IPR012977">
    <property type="entry name" value="SDA1_N"/>
</dbReference>
<reference evidence="3" key="1">
    <citation type="submission" date="2019-05" db="EMBL/GenBank/DDBJ databases">
        <title>Annotation for the trematode Fasciolopsis buski.</title>
        <authorList>
            <person name="Choi Y.-J."/>
        </authorList>
    </citation>
    <scope>NUCLEOTIDE SEQUENCE</scope>
    <source>
        <strain evidence="3">HT</strain>
        <tissue evidence="3">Whole worm</tissue>
    </source>
</reference>
<evidence type="ECO:0000313" key="4">
    <source>
        <dbReference type="Proteomes" id="UP000728185"/>
    </source>
</evidence>
<dbReference type="OrthoDB" id="2196187at2759"/>
<dbReference type="GO" id="GO:0000055">
    <property type="term" value="P:ribosomal large subunit export from nucleus"/>
    <property type="evidence" value="ECO:0007669"/>
    <property type="project" value="UniProtKB-UniRule"/>
</dbReference>
<dbReference type="PANTHER" id="PTHR12730">
    <property type="entry name" value="HSDA/SDA1-RELATED"/>
    <property type="match status" value="1"/>
</dbReference>